<feature type="compositionally biased region" description="Polar residues" evidence="1">
    <location>
        <begin position="149"/>
        <end position="158"/>
    </location>
</feature>
<reference evidence="2" key="1">
    <citation type="journal article" date="2020" name="Stud. Mycol.">
        <title>101 Dothideomycetes genomes: a test case for predicting lifestyles and emergence of pathogens.</title>
        <authorList>
            <person name="Haridas S."/>
            <person name="Albert R."/>
            <person name="Binder M."/>
            <person name="Bloem J."/>
            <person name="Labutti K."/>
            <person name="Salamov A."/>
            <person name="Andreopoulos B."/>
            <person name="Baker S."/>
            <person name="Barry K."/>
            <person name="Bills G."/>
            <person name="Bluhm B."/>
            <person name="Cannon C."/>
            <person name="Castanera R."/>
            <person name="Culley D."/>
            <person name="Daum C."/>
            <person name="Ezra D."/>
            <person name="Gonzalez J."/>
            <person name="Henrissat B."/>
            <person name="Kuo A."/>
            <person name="Liang C."/>
            <person name="Lipzen A."/>
            <person name="Lutzoni F."/>
            <person name="Magnuson J."/>
            <person name="Mondo S."/>
            <person name="Nolan M."/>
            <person name="Ohm R."/>
            <person name="Pangilinan J."/>
            <person name="Park H.-J."/>
            <person name="Ramirez L."/>
            <person name="Alfaro M."/>
            <person name="Sun H."/>
            <person name="Tritt A."/>
            <person name="Yoshinaga Y."/>
            <person name="Zwiers L.-H."/>
            <person name="Turgeon B."/>
            <person name="Goodwin S."/>
            <person name="Spatafora J."/>
            <person name="Crous P."/>
            <person name="Grigoriev I."/>
        </authorList>
    </citation>
    <scope>NUCLEOTIDE SEQUENCE</scope>
    <source>
        <strain evidence="2">CBS 627.86</strain>
    </source>
</reference>
<proteinExistence type="predicted"/>
<feature type="compositionally biased region" description="Low complexity" evidence="1">
    <location>
        <begin position="120"/>
        <end position="148"/>
    </location>
</feature>
<sequence length="407" mass="45730">MPRTRSSGKQHSEFTPYLRLVRNRKATSKKALATAAAGENSRLHNGWLAINAVDTSLRLDGREEPRYREPSFTEWEDLNGAAIIRLTEDLDLANLALHEKETTEISGLWEAESPLDAANEEGPGAQPQQGEQAKTPPTFPSQSSPTPSERQPSLQPGTQAPIAAENSSEDAVLAMESFVEAVVVVETPIEEVFVELEARSNRVTPVESDRENYPEVVEIVMRDFLERADGLQAGEAVPTQAVRGSQDDPIVLDDDDYDHVSNSSRTAARQRQQNQYSGMVQWSSAEYENEIITGFEQKWMEIQTHWMKMNDMRSQIEDPQILILLDQFDDSLEEVYEDGSLAQGSASFLLEEWNAFEIRTEGCWADTSVALFRRSMTRFGGRLRDFADMEPLYDAIVDYRGTASDEE</sequence>
<protein>
    <submittedName>
        <fullName evidence="2">Uncharacterized protein</fullName>
    </submittedName>
</protein>
<dbReference type="EMBL" id="ML977414">
    <property type="protein sequence ID" value="KAF2105171.1"/>
    <property type="molecule type" value="Genomic_DNA"/>
</dbReference>
<name>A0A6A5YG49_9PLEO</name>
<organism evidence="2 3">
    <name type="scientific">Lophiotrema nucula</name>
    <dbReference type="NCBI Taxonomy" id="690887"/>
    <lineage>
        <taxon>Eukaryota</taxon>
        <taxon>Fungi</taxon>
        <taxon>Dikarya</taxon>
        <taxon>Ascomycota</taxon>
        <taxon>Pezizomycotina</taxon>
        <taxon>Dothideomycetes</taxon>
        <taxon>Pleosporomycetidae</taxon>
        <taxon>Pleosporales</taxon>
        <taxon>Lophiotremataceae</taxon>
        <taxon>Lophiotrema</taxon>
    </lineage>
</organism>
<feature type="region of interest" description="Disordered" evidence="1">
    <location>
        <begin position="117"/>
        <end position="168"/>
    </location>
</feature>
<keyword evidence="3" id="KW-1185">Reference proteome</keyword>
<evidence type="ECO:0000256" key="1">
    <source>
        <dbReference type="SAM" id="MobiDB-lite"/>
    </source>
</evidence>
<gene>
    <name evidence="2" type="ORF">BDV96DRAFT_655897</name>
</gene>
<accession>A0A6A5YG49</accession>
<evidence type="ECO:0000313" key="3">
    <source>
        <dbReference type="Proteomes" id="UP000799770"/>
    </source>
</evidence>
<dbReference type="AlphaFoldDB" id="A0A6A5YG49"/>
<dbReference type="OrthoDB" id="10589973at2759"/>
<evidence type="ECO:0000313" key="2">
    <source>
        <dbReference type="EMBL" id="KAF2105171.1"/>
    </source>
</evidence>
<dbReference type="Proteomes" id="UP000799770">
    <property type="component" value="Unassembled WGS sequence"/>
</dbReference>